<sequence length="189" mass="20845">MEANCCEAIQARHVLACGLAGAGFSYGNAVIYEHDSVVDLSKRPKLSLDDMWDALPFEAVVVARQHARSLTTPRNDPTRDWYGVDLFAPDAAQRSASSRWWELGAERQAVVQRLTRDGPIPLLVSVGGCIVRGYSIAGIDYQLSAENGRSETAFALAEGRPDWAEKVENKWMRTPRGSALLVLIRSKSR</sequence>
<proteinExistence type="predicted"/>
<keyword evidence="2" id="KW-1185">Reference proteome</keyword>
<dbReference type="EMBL" id="LT629766">
    <property type="protein sequence ID" value="SDT02005.1"/>
    <property type="molecule type" value="Genomic_DNA"/>
</dbReference>
<organism evidence="1 2">
    <name type="scientific">Brevibacterium siliguriense</name>
    <dbReference type="NCBI Taxonomy" id="1136497"/>
    <lineage>
        <taxon>Bacteria</taxon>
        <taxon>Bacillati</taxon>
        <taxon>Actinomycetota</taxon>
        <taxon>Actinomycetes</taxon>
        <taxon>Micrococcales</taxon>
        <taxon>Brevibacteriaceae</taxon>
        <taxon>Brevibacterium</taxon>
    </lineage>
</organism>
<accession>A0A1H1WY33</accession>
<gene>
    <name evidence="1" type="ORF">SAMN04489752_3133</name>
</gene>
<dbReference type="Proteomes" id="UP000199597">
    <property type="component" value="Chromosome I"/>
</dbReference>
<name>A0A1H1WY33_9MICO</name>
<reference evidence="2" key="1">
    <citation type="submission" date="2016-10" db="EMBL/GenBank/DDBJ databases">
        <authorList>
            <person name="Varghese N."/>
            <person name="Submissions S."/>
        </authorList>
    </citation>
    <scope>NUCLEOTIDE SEQUENCE [LARGE SCALE GENOMIC DNA]</scope>
    <source>
        <strain evidence="2">DSM 23676</strain>
    </source>
</reference>
<protein>
    <submittedName>
        <fullName evidence="1">Uncharacterized protein</fullName>
    </submittedName>
</protein>
<dbReference type="AlphaFoldDB" id="A0A1H1WY33"/>
<evidence type="ECO:0000313" key="2">
    <source>
        <dbReference type="Proteomes" id="UP000199597"/>
    </source>
</evidence>
<evidence type="ECO:0000313" key="1">
    <source>
        <dbReference type="EMBL" id="SDT02005.1"/>
    </source>
</evidence>